<keyword evidence="4" id="KW-0597">Phosphoprotein</keyword>
<feature type="domain" description="HAMP" evidence="10">
    <location>
        <begin position="177"/>
        <end position="230"/>
    </location>
</feature>
<dbReference type="Pfam" id="PF00512">
    <property type="entry name" value="HisKA"/>
    <property type="match status" value="1"/>
</dbReference>
<dbReference type="InterPro" id="IPR003594">
    <property type="entry name" value="HATPase_dom"/>
</dbReference>
<keyword evidence="8" id="KW-0472">Membrane</keyword>
<keyword evidence="8" id="KW-0812">Transmembrane</keyword>
<evidence type="ECO:0000256" key="8">
    <source>
        <dbReference type="SAM" id="Phobius"/>
    </source>
</evidence>
<dbReference type="EMBL" id="CP123971">
    <property type="protein sequence ID" value="WII28715.1"/>
    <property type="molecule type" value="Genomic_DNA"/>
</dbReference>
<dbReference type="InterPro" id="IPR003660">
    <property type="entry name" value="HAMP_dom"/>
</dbReference>
<dbReference type="InterPro" id="IPR003661">
    <property type="entry name" value="HisK_dim/P_dom"/>
</dbReference>
<evidence type="ECO:0000259" key="10">
    <source>
        <dbReference type="PROSITE" id="PS50885"/>
    </source>
</evidence>
<comment type="subcellular location">
    <subcellularLocation>
        <location evidence="2">Membrane</location>
    </subcellularLocation>
</comment>
<dbReference type="Pfam" id="PF02518">
    <property type="entry name" value="HATPase_c"/>
    <property type="match status" value="1"/>
</dbReference>
<gene>
    <name evidence="11" type="ORF">QFE45_00795</name>
</gene>
<dbReference type="RefSeq" id="WP_225442316.1">
    <property type="nucleotide sequence ID" value="NZ_CP047412.1"/>
</dbReference>
<dbReference type="InterPro" id="IPR036890">
    <property type="entry name" value="HATPase_C_sf"/>
</dbReference>
<feature type="transmembrane region" description="Helical" evidence="8">
    <location>
        <begin position="9"/>
        <end position="32"/>
    </location>
</feature>
<dbReference type="Proteomes" id="UP001231316">
    <property type="component" value="Chromosome"/>
</dbReference>
<dbReference type="InterPro" id="IPR036097">
    <property type="entry name" value="HisK_dim/P_sf"/>
</dbReference>
<dbReference type="GO" id="GO:0000155">
    <property type="term" value="F:phosphorelay sensor kinase activity"/>
    <property type="evidence" value="ECO:0007669"/>
    <property type="project" value="InterPro"/>
</dbReference>
<evidence type="ECO:0000256" key="3">
    <source>
        <dbReference type="ARBA" id="ARBA00012438"/>
    </source>
</evidence>
<dbReference type="GO" id="GO:0005886">
    <property type="term" value="C:plasma membrane"/>
    <property type="evidence" value="ECO:0007669"/>
    <property type="project" value="TreeGrafter"/>
</dbReference>
<name>A0AAX3X7D9_9LACO</name>
<dbReference type="Gene3D" id="1.10.287.130">
    <property type="match status" value="1"/>
</dbReference>
<dbReference type="PANTHER" id="PTHR45453:SF1">
    <property type="entry name" value="PHOSPHATE REGULON SENSOR PROTEIN PHOR"/>
    <property type="match status" value="1"/>
</dbReference>
<keyword evidence="6 11" id="KW-0418">Kinase</keyword>
<keyword evidence="8" id="KW-1133">Transmembrane helix</keyword>
<evidence type="ECO:0000256" key="6">
    <source>
        <dbReference type="ARBA" id="ARBA00022777"/>
    </source>
</evidence>
<feature type="domain" description="Histidine kinase" evidence="9">
    <location>
        <begin position="238"/>
        <end position="453"/>
    </location>
</feature>
<reference evidence="11" key="1">
    <citation type="submission" date="2023-04" db="EMBL/GenBank/DDBJ databases">
        <title>Four porcine-derived lactic acid bacteria strains analyses and their evaluation as potential probiotics based on genomics.</title>
        <authorList>
            <person name="Niu D."/>
        </authorList>
    </citation>
    <scope>NUCLEOTIDE SEQUENCE</scope>
    <source>
        <strain evidence="11">ZSA5</strain>
    </source>
</reference>
<keyword evidence="5" id="KW-0808">Transferase</keyword>
<dbReference type="PROSITE" id="PS50109">
    <property type="entry name" value="HIS_KIN"/>
    <property type="match status" value="1"/>
</dbReference>
<evidence type="ECO:0000313" key="11">
    <source>
        <dbReference type="EMBL" id="WII28715.1"/>
    </source>
</evidence>
<evidence type="ECO:0000256" key="2">
    <source>
        <dbReference type="ARBA" id="ARBA00004370"/>
    </source>
</evidence>
<comment type="catalytic activity">
    <reaction evidence="1">
        <text>ATP + protein L-histidine = ADP + protein N-phospho-L-histidine.</text>
        <dbReference type="EC" id="2.7.13.3"/>
    </reaction>
</comment>
<sequence>MKRHIWTQLIISFIFLVLLIVGLISLMTMSLVSDHFDKYVQKKHDTTLTAYKNELKVSYLINNGTWKPAKVKKIGVRALQDGLILVLKNTDNKIIWEPSQTLLHRATNTQNIDSMNKKNGAIKINSKKVALVQFSYNDALGYTRHDVAFINDLRISLAGISIFVFLVAIVIAIWIARDLSRPLRQIVSFTQAVASGDYRNQLPQQTQIVEVNALVNVTNELSRQLSKNQALRERLSSDIAHELRTPLTTIQGSLEAMIDGIWPIDEARLVSLNDEVIRLTHLINNIENIASIEHREDKLIKVDTDLSKLIQQVLNNFQSNLEEKRITLDYQTEKIIVAIDPNKINQVITNLLSNAIKFTQTKGKIIITLKRVVDNVVLTIEDNGSGIAEKDVPHVFDHFYMADPARNRQQGGGGQGIGLAIVKAIVVAHGGSVSVDSELGVGTIFTVKLPLNN</sequence>
<dbReference type="InterPro" id="IPR050351">
    <property type="entry name" value="BphY/WalK/GraS-like"/>
</dbReference>
<organism evidence="11 12">
    <name type="scientific">Ligilactobacillus salivarius</name>
    <dbReference type="NCBI Taxonomy" id="1624"/>
    <lineage>
        <taxon>Bacteria</taxon>
        <taxon>Bacillati</taxon>
        <taxon>Bacillota</taxon>
        <taxon>Bacilli</taxon>
        <taxon>Lactobacillales</taxon>
        <taxon>Lactobacillaceae</taxon>
        <taxon>Ligilactobacillus</taxon>
    </lineage>
</organism>
<evidence type="ECO:0000256" key="4">
    <source>
        <dbReference type="ARBA" id="ARBA00022553"/>
    </source>
</evidence>
<accession>A0AAX3X7D9</accession>
<dbReference type="FunFam" id="3.30.565.10:FF:000006">
    <property type="entry name" value="Sensor histidine kinase WalK"/>
    <property type="match status" value="1"/>
</dbReference>
<dbReference type="CDD" id="cd00075">
    <property type="entry name" value="HATPase"/>
    <property type="match status" value="1"/>
</dbReference>
<dbReference type="PANTHER" id="PTHR45453">
    <property type="entry name" value="PHOSPHATE REGULON SENSOR PROTEIN PHOR"/>
    <property type="match status" value="1"/>
</dbReference>
<dbReference type="EC" id="2.7.13.3" evidence="3"/>
<dbReference type="Gene3D" id="6.10.340.10">
    <property type="match status" value="1"/>
</dbReference>
<dbReference type="PRINTS" id="PR00344">
    <property type="entry name" value="BCTRLSENSOR"/>
</dbReference>
<proteinExistence type="predicted"/>
<dbReference type="InterPro" id="IPR005467">
    <property type="entry name" value="His_kinase_dom"/>
</dbReference>
<dbReference type="SMART" id="SM00387">
    <property type="entry name" value="HATPase_c"/>
    <property type="match status" value="1"/>
</dbReference>
<evidence type="ECO:0000256" key="1">
    <source>
        <dbReference type="ARBA" id="ARBA00000085"/>
    </source>
</evidence>
<protein>
    <recommendedName>
        <fullName evidence="3">histidine kinase</fullName>
        <ecNumber evidence="3">2.7.13.3</ecNumber>
    </recommendedName>
</protein>
<dbReference type="SMART" id="SM00388">
    <property type="entry name" value="HisKA"/>
    <property type="match status" value="1"/>
</dbReference>
<dbReference type="PROSITE" id="PS50885">
    <property type="entry name" value="HAMP"/>
    <property type="match status" value="1"/>
</dbReference>
<dbReference type="CDD" id="cd00082">
    <property type="entry name" value="HisKA"/>
    <property type="match status" value="1"/>
</dbReference>
<evidence type="ECO:0000259" key="9">
    <source>
        <dbReference type="PROSITE" id="PS50109"/>
    </source>
</evidence>
<dbReference type="SUPFAM" id="SSF47384">
    <property type="entry name" value="Homodimeric domain of signal transducing histidine kinase"/>
    <property type="match status" value="1"/>
</dbReference>
<dbReference type="GO" id="GO:0004721">
    <property type="term" value="F:phosphoprotein phosphatase activity"/>
    <property type="evidence" value="ECO:0007669"/>
    <property type="project" value="TreeGrafter"/>
</dbReference>
<dbReference type="AlphaFoldDB" id="A0AAX3X7D9"/>
<evidence type="ECO:0000256" key="7">
    <source>
        <dbReference type="ARBA" id="ARBA00023012"/>
    </source>
</evidence>
<dbReference type="Gene3D" id="3.30.565.10">
    <property type="entry name" value="Histidine kinase-like ATPase, C-terminal domain"/>
    <property type="match status" value="1"/>
</dbReference>
<evidence type="ECO:0000313" key="12">
    <source>
        <dbReference type="Proteomes" id="UP001231316"/>
    </source>
</evidence>
<feature type="transmembrane region" description="Helical" evidence="8">
    <location>
        <begin position="155"/>
        <end position="176"/>
    </location>
</feature>
<dbReference type="GO" id="GO:0016036">
    <property type="term" value="P:cellular response to phosphate starvation"/>
    <property type="evidence" value="ECO:0007669"/>
    <property type="project" value="TreeGrafter"/>
</dbReference>
<dbReference type="SUPFAM" id="SSF55874">
    <property type="entry name" value="ATPase domain of HSP90 chaperone/DNA topoisomerase II/histidine kinase"/>
    <property type="match status" value="1"/>
</dbReference>
<dbReference type="InterPro" id="IPR004358">
    <property type="entry name" value="Sig_transdc_His_kin-like_C"/>
</dbReference>
<evidence type="ECO:0000256" key="5">
    <source>
        <dbReference type="ARBA" id="ARBA00022679"/>
    </source>
</evidence>
<keyword evidence="7" id="KW-0902">Two-component regulatory system</keyword>